<evidence type="ECO:0000313" key="2">
    <source>
        <dbReference type="EMBL" id="REG11710.1"/>
    </source>
</evidence>
<sequence length="401" mass="43452">MRNTADQKLVRKLNNNIIVEILRNEAPVSRANLSAITGLNRSTVSSIIDELIDGGWVREIALQTDKIGRPGMLLEINPDGGFVVGIEIGVDFLLCLATDFSTEVIWRKSIKIDPEEGQVAILQKAFDLVEEAIVFGKKKCGRGLGIGIAIPGLVDVHDGVLKLAPNLKWENVPLRLIWNQQFHYPVYVENDGNAAALGEYYFGAARGIKDLIYIAAGYGLGSGIMVDGKVLRGNKGYASEVGHMTYDPNGKLCSCGKRGCYETMIGPRAVIENVQKLIKEKGPDKTIIKISEGNGNAINYDAVVNAALENDPIAIDALNDVGCKLGLVVSHLVNIFGPRMVILGGALNYAKDFIEPVVERVVKQNALSLCQEDLVITNSFLGQESSVLGAIGLVLENLWQI</sequence>
<organism evidence="2 3">
    <name type="scientific">Pelolinea submarina</name>
    <dbReference type="NCBI Taxonomy" id="913107"/>
    <lineage>
        <taxon>Bacteria</taxon>
        <taxon>Bacillati</taxon>
        <taxon>Chloroflexota</taxon>
        <taxon>Anaerolineae</taxon>
        <taxon>Anaerolineales</taxon>
        <taxon>Anaerolineaceae</taxon>
        <taxon>Pelolinea</taxon>
    </lineage>
</organism>
<dbReference type="Gene3D" id="1.10.10.10">
    <property type="entry name" value="Winged helix-like DNA-binding domain superfamily/Winged helix DNA-binding domain"/>
    <property type="match status" value="1"/>
</dbReference>
<dbReference type="InterPro" id="IPR036388">
    <property type="entry name" value="WH-like_DNA-bd_sf"/>
</dbReference>
<gene>
    <name evidence="2" type="ORF">DFR64_1602</name>
</gene>
<dbReference type="GO" id="GO:0016301">
    <property type="term" value="F:kinase activity"/>
    <property type="evidence" value="ECO:0007669"/>
    <property type="project" value="UniProtKB-KW"/>
</dbReference>
<dbReference type="InterPro" id="IPR043129">
    <property type="entry name" value="ATPase_NBD"/>
</dbReference>
<dbReference type="PANTHER" id="PTHR18964:SF149">
    <property type="entry name" value="BIFUNCTIONAL UDP-N-ACETYLGLUCOSAMINE 2-EPIMERASE_N-ACETYLMANNOSAMINE KINASE"/>
    <property type="match status" value="1"/>
</dbReference>
<dbReference type="SUPFAM" id="SSF53067">
    <property type="entry name" value="Actin-like ATPase domain"/>
    <property type="match status" value="1"/>
</dbReference>
<dbReference type="SUPFAM" id="SSF46785">
    <property type="entry name" value="Winged helix' DNA-binding domain"/>
    <property type="match status" value="1"/>
</dbReference>
<keyword evidence="3" id="KW-1185">Reference proteome</keyword>
<dbReference type="Pfam" id="PF13412">
    <property type="entry name" value="HTH_24"/>
    <property type="match status" value="1"/>
</dbReference>
<dbReference type="CDD" id="cd24076">
    <property type="entry name" value="ASKHA_ATPase_ROK_BsXylR-like"/>
    <property type="match status" value="1"/>
</dbReference>
<dbReference type="Pfam" id="PF00480">
    <property type="entry name" value="ROK"/>
    <property type="match status" value="1"/>
</dbReference>
<dbReference type="PANTHER" id="PTHR18964">
    <property type="entry name" value="ROK (REPRESSOR, ORF, KINASE) FAMILY"/>
    <property type="match status" value="1"/>
</dbReference>
<dbReference type="AlphaFoldDB" id="A0A3E0AP19"/>
<dbReference type="Proteomes" id="UP000256388">
    <property type="component" value="Unassembled WGS sequence"/>
</dbReference>
<keyword evidence="2" id="KW-0418">Kinase</keyword>
<comment type="similarity">
    <text evidence="1">Belongs to the ROK (NagC/XylR) family.</text>
</comment>
<name>A0A3E0AP19_9CHLR</name>
<keyword evidence="2" id="KW-0808">Transferase</keyword>
<proteinExistence type="inferred from homology"/>
<dbReference type="InterPro" id="IPR000600">
    <property type="entry name" value="ROK"/>
</dbReference>
<protein>
    <submittedName>
        <fullName evidence="2">Glucokinase-like ROK family protein</fullName>
    </submittedName>
</protein>
<dbReference type="RefSeq" id="WP_116224828.1">
    <property type="nucleotide sequence ID" value="NZ_AP018437.1"/>
</dbReference>
<comment type="caution">
    <text evidence="2">The sequence shown here is derived from an EMBL/GenBank/DDBJ whole genome shotgun (WGS) entry which is preliminary data.</text>
</comment>
<dbReference type="OrthoDB" id="9796533at2"/>
<dbReference type="EMBL" id="QUMS01000001">
    <property type="protein sequence ID" value="REG11710.1"/>
    <property type="molecule type" value="Genomic_DNA"/>
</dbReference>
<evidence type="ECO:0000313" key="3">
    <source>
        <dbReference type="Proteomes" id="UP000256388"/>
    </source>
</evidence>
<reference evidence="2 3" key="1">
    <citation type="submission" date="2018-08" db="EMBL/GenBank/DDBJ databases">
        <title>Genomic Encyclopedia of Type Strains, Phase IV (KMG-IV): sequencing the most valuable type-strain genomes for metagenomic binning, comparative biology and taxonomic classification.</title>
        <authorList>
            <person name="Goeker M."/>
        </authorList>
    </citation>
    <scope>NUCLEOTIDE SEQUENCE [LARGE SCALE GENOMIC DNA]</scope>
    <source>
        <strain evidence="2 3">DSM 23923</strain>
    </source>
</reference>
<accession>A0A3E0AP19</accession>
<dbReference type="InterPro" id="IPR036390">
    <property type="entry name" value="WH_DNA-bd_sf"/>
</dbReference>
<evidence type="ECO:0000256" key="1">
    <source>
        <dbReference type="ARBA" id="ARBA00006479"/>
    </source>
</evidence>
<dbReference type="Gene3D" id="3.30.420.40">
    <property type="match status" value="2"/>
</dbReference>